<evidence type="ECO:0000313" key="2">
    <source>
        <dbReference type="Proteomes" id="UP000256690"/>
    </source>
</evidence>
<dbReference type="GeneID" id="38115819"/>
<dbReference type="AlphaFoldDB" id="A0A3D8RX13"/>
<gene>
    <name evidence="1" type="ORF">DSM5745_05449</name>
</gene>
<proteinExistence type="predicted"/>
<comment type="caution">
    <text evidence="1">The sequence shown here is derived from an EMBL/GenBank/DDBJ whole genome shotgun (WGS) entry which is preliminary data.</text>
</comment>
<keyword evidence="2" id="KW-1185">Reference proteome</keyword>
<dbReference type="Gene3D" id="3.30.559.10">
    <property type="entry name" value="Chloramphenicol acetyltransferase-like domain"/>
    <property type="match status" value="1"/>
</dbReference>
<dbReference type="RefSeq" id="XP_026603297.1">
    <property type="nucleotide sequence ID" value="XM_026747465.1"/>
</dbReference>
<evidence type="ECO:0000313" key="1">
    <source>
        <dbReference type="EMBL" id="RDW78597.1"/>
    </source>
</evidence>
<dbReference type="InterPro" id="IPR023213">
    <property type="entry name" value="CAT-like_dom_sf"/>
</dbReference>
<dbReference type="EMBL" id="PVWQ01000006">
    <property type="protein sequence ID" value="RDW78597.1"/>
    <property type="molecule type" value="Genomic_DNA"/>
</dbReference>
<dbReference type="Proteomes" id="UP000256690">
    <property type="component" value="Unassembled WGS sequence"/>
</dbReference>
<accession>A0A3D8RX13</accession>
<protein>
    <submittedName>
        <fullName evidence="1">Uncharacterized protein</fullName>
    </submittedName>
</protein>
<organism evidence="1 2">
    <name type="scientific">Aspergillus mulundensis</name>
    <dbReference type="NCBI Taxonomy" id="1810919"/>
    <lineage>
        <taxon>Eukaryota</taxon>
        <taxon>Fungi</taxon>
        <taxon>Dikarya</taxon>
        <taxon>Ascomycota</taxon>
        <taxon>Pezizomycotina</taxon>
        <taxon>Eurotiomycetes</taxon>
        <taxon>Eurotiomycetidae</taxon>
        <taxon>Eurotiales</taxon>
        <taxon>Aspergillaceae</taxon>
        <taxon>Aspergillus</taxon>
        <taxon>Aspergillus subgen. Nidulantes</taxon>
    </lineage>
</organism>
<dbReference type="OrthoDB" id="1862401at2759"/>
<reference evidence="1 2" key="1">
    <citation type="journal article" date="2018" name="IMA Fungus">
        <title>IMA Genome-F 9: Draft genome sequence of Annulohypoxylon stygium, Aspergillus mulundensis, Berkeleyomyces basicola (syn. Thielaviopsis basicola), Ceratocystis smalleyi, two Cercospora beticola strains, Coleophoma cylindrospora, Fusarium fracticaudum, Phialophora cf. hyalina, and Morchella septimelata.</title>
        <authorList>
            <person name="Wingfield B.D."/>
            <person name="Bills G.F."/>
            <person name="Dong Y."/>
            <person name="Huang W."/>
            <person name="Nel W.J."/>
            <person name="Swalarsk-Parry B.S."/>
            <person name="Vaghefi N."/>
            <person name="Wilken P.M."/>
            <person name="An Z."/>
            <person name="de Beer Z.W."/>
            <person name="De Vos L."/>
            <person name="Chen L."/>
            <person name="Duong T.A."/>
            <person name="Gao Y."/>
            <person name="Hammerbacher A."/>
            <person name="Kikkert J.R."/>
            <person name="Li Y."/>
            <person name="Li H."/>
            <person name="Li K."/>
            <person name="Li Q."/>
            <person name="Liu X."/>
            <person name="Ma X."/>
            <person name="Naidoo K."/>
            <person name="Pethybridge S.J."/>
            <person name="Sun J."/>
            <person name="Steenkamp E.T."/>
            <person name="van der Nest M.A."/>
            <person name="van Wyk S."/>
            <person name="Wingfield M.J."/>
            <person name="Xiong C."/>
            <person name="Yue Q."/>
            <person name="Zhang X."/>
        </authorList>
    </citation>
    <scope>NUCLEOTIDE SEQUENCE [LARGE SCALE GENOMIC DNA]</scope>
    <source>
        <strain evidence="1 2">DSM 5745</strain>
    </source>
</reference>
<sequence length="105" mass="12215">MEYADLNRYQDILGQLPMLQVYSHVLYFFPLPESSVPCQAIVDAFSAAIINVRKKVPCMGARVIAWPPPNPQLVVKDLQDQAPFWYSGLYQGRWMNRERQRLEDD</sequence>
<name>A0A3D8RX13_9EURO</name>